<dbReference type="Proteomes" id="UP000479000">
    <property type="component" value="Unassembled WGS sequence"/>
</dbReference>
<protein>
    <submittedName>
        <fullName evidence="1">Uncharacterized protein</fullName>
    </submittedName>
</protein>
<proteinExistence type="predicted"/>
<dbReference type="OrthoDB" id="6620441at2759"/>
<evidence type="ECO:0000313" key="1">
    <source>
        <dbReference type="EMBL" id="CAB0011010.1"/>
    </source>
</evidence>
<reference evidence="1 2" key="1">
    <citation type="submission" date="2020-02" db="EMBL/GenBank/DDBJ databases">
        <authorList>
            <person name="Ferguson B K."/>
        </authorList>
    </citation>
    <scope>NUCLEOTIDE SEQUENCE [LARGE SCALE GENOMIC DNA]</scope>
</reference>
<dbReference type="EMBL" id="CADCXU010023597">
    <property type="protein sequence ID" value="CAB0011010.1"/>
    <property type="molecule type" value="Genomic_DNA"/>
</dbReference>
<name>A0A6H5H2T1_9HEMI</name>
<feature type="non-terminal residue" evidence="1">
    <location>
        <position position="220"/>
    </location>
</feature>
<gene>
    <name evidence="1" type="ORF">NTEN_LOCUS16003</name>
</gene>
<evidence type="ECO:0000313" key="2">
    <source>
        <dbReference type="Proteomes" id="UP000479000"/>
    </source>
</evidence>
<dbReference type="AlphaFoldDB" id="A0A6H5H2T1"/>
<keyword evidence="2" id="KW-1185">Reference proteome</keyword>
<sequence>MCLPTPDIVVRTNLKEPQNQAGAALSLLPLLVKGGLSQCQAVKVSALQSSEHFILRAQSLEVARQILQQRRNNIRPSRSGRQGLVRFAGRVQPLIVAIGGDGKGWTEITEYWVYIDRFLYSFPTLLEAVEICFRAIFVFNLHYSPECEAVWQVIQTKLFDLWLPSVSLYRSAEEFNELLSSTLENEVSDTEYFGWRQYQTPSRSKNRHFKKTPIHTFYCP</sequence>
<accession>A0A6H5H2T1</accession>
<organism evidence="1 2">
    <name type="scientific">Nesidiocoris tenuis</name>
    <dbReference type="NCBI Taxonomy" id="355587"/>
    <lineage>
        <taxon>Eukaryota</taxon>
        <taxon>Metazoa</taxon>
        <taxon>Ecdysozoa</taxon>
        <taxon>Arthropoda</taxon>
        <taxon>Hexapoda</taxon>
        <taxon>Insecta</taxon>
        <taxon>Pterygota</taxon>
        <taxon>Neoptera</taxon>
        <taxon>Paraneoptera</taxon>
        <taxon>Hemiptera</taxon>
        <taxon>Heteroptera</taxon>
        <taxon>Panheteroptera</taxon>
        <taxon>Cimicomorpha</taxon>
        <taxon>Miridae</taxon>
        <taxon>Dicyphina</taxon>
        <taxon>Nesidiocoris</taxon>
    </lineage>
</organism>